<proteinExistence type="predicted"/>
<feature type="region of interest" description="Disordered" evidence="2">
    <location>
        <begin position="153"/>
        <end position="180"/>
    </location>
</feature>
<name>A0AA35RGP6_GEOBA</name>
<gene>
    <name evidence="4" type="ORF">GBAR_LOCUS6646</name>
</gene>
<dbReference type="PANTHER" id="PTHR30404">
    <property type="entry name" value="N-ACETYLMURAMOYL-L-ALANINE AMIDASE"/>
    <property type="match status" value="1"/>
</dbReference>
<keyword evidence="1" id="KW-0378">Hydrolase</keyword>
<protein>
    <submittedName>
        <fullName evidence="4">N-acetylmuramoyl-L-alanine amidase AmiA</fullName>
    </submittedName>
</protein>
<organism evidence="4 5">
    <name type="scientific">Geodia barretti</name>
    <name type="common">Barrett's horny sponge</name>
    <dbReference type="NCBI Taxonomy" id="519541"/>
    <lineage>
        <taxon>Eukaryota</taxon>
        <taxon>Metazoa</taxon>
        <taxon>Porifera</taxon>
        <taxon>Demospongiae</taxon>
        <taxon>Heteroscleromorpha</taxon>
        <taxon>Tetractinellida</taxon>
        <taxon>Astrophorina</taxon>
        <taxon>Geodiidae</taxon>
        <taxon>Geodia</taxon>
    </lineage>
</organism>
<dbReference type="CDD" id="cd02696">
    <property type="entry name" value="MurNAc-LAA"/>
    <property type="match status" value="1"/>
</dbReference>
<dbReference type="Pfam" id="PF01520">
    <property type="entry name" value="Amidase_3"/>
    <property type="match status" value="1"/>
</dbReference>
<dbReference type="Gene3D" id="1.25.40.10">
    <property type="entry name" value="Tetratricopeptide repeat domain"/>
    <property type="match status" value="2"/>
</dbReference>
<dbReference type="FunFam" id="3.40.630.40:FF:000005">
    <property type="entry name" value="N-acetylmuramoyl-L-alanine amidase (AmiA)"/>
    <property type="match status" value="1"/>
</dbReference>
<evidence type="ECO:0000256" key="1">
    <source>
        <dbReference type="ARBA" id="ARBA00022801"/>
    </source>
</evidence>
<dbReference type="SUPFAM" id="SSF48452">
    <property type="entry name" value="TPR-like"/>
    <property type="match status" value="1"/>
</dbReference>
<evidence type="ECO:0000259" key="3">
    <source>
        <dbReference type="SMART" id="SM00646"/>
    </source>
</evidence>
<dbReference type="Pfam" id="PF13174">
    <property type="entry name" value="TPR_6"/>
    <property type="match status" value="2"/>
</dbReference>
<reference evidence="4" key="1">
    <citation type="submission" date="2023-03" db="EMBL/GenBank/DDBJ databases">
        <authorList>
            <person name="Steffen K."/>
            <person name="Cardenas P."/>
        </authorList>
    </citation>
    <scope>NUCLEOTIDE SEQUENCE</scope>
</reference>
<evidence type="ECO:0000313" key="4">
    <source>
        <dbReference type="EMBL" id="CAI8009981.1"/>
    </source>
</evidence>
<dbReference type="AlphaFoldDB" id="A0AA35RGP6"/>
<comment type="caution">
    <text evidence="4">The sequence shown here is derived from an EMBL/GenBank/DDBJ whole genome shotgun (WGS) entry which is preliminary data.</text>
</comment>
<evidence type="ECO:0000313" key="5">
    <source>
        <dbReference type="Proteomes" id="UP001174909"/>
    </source>
</evidence>
<dbReference type="GO" id="GO:0008745">
    <property type="term" value="F:N-acetylmuramoyl-L-alanine amidase activity"/>
    <property type="evidence" value="ECO:0007669"/>
    <property type="project" value="InterPro"/>
</dbReference>
<accession>A0AA35RGP6</accession>
<dbReference type="PANTHER" id="PTHR30404:SF0">
    <property type="entry name" value="N-ACETYLMURAMOYL-L-ALANINE AMIDASE AMIC"/>
    <property type="match status" value="1"/>
</dbReference>
<dbReference type="Proteomes" id="UP001174909">
    <property type="component" value="Unassembled WGS sequence"/>
</dbReference>
<dbReference type="InterPro" id="IPR019734">
    <property type="entry name" value="TPR_rpt"/>
</dbReference>
<keyword evidence="5" id="KW-1185">Reference proteome</keyword>
<sequence>MNPRGRSADDAQYAIASSWVWSIKTGDTEAPQQAIEAFQKLIRSYPNSHYVPRAHYWLGRCYAYIGDDYQAITQYQIVESRYAGSEISDSARLELARVYVRQGYVTRAETLYNNLTQSSIDHGIVVAATQELRTLKTQPFKIQRKPIVSLPERVVQAQTQSKPQPKQASPIPETKKPLAPESLTRQFGLTAKTIVIDPGHGGKDSGALGKGRLQEKAIVLSISEKLREVLTQKGYTVLMTRDTNRFIPLKERTAFATRHKADLFLSIHANGSESPKGKGIETYYLSVTSADKASEDIAARENADSGYSIQELETLLKGIIQESKSEDSKRLARHIQQALVQATGAVDRGVKHARFVVLIGTNVPAVLVETGFVSNPTEGQKLTTPAYQHKIATAIAQGIEKFLGKTEEAPLVKGGDPKLSAKSVERNR</sequence>
<evidence type="ECO:0000256" key="2">
    <source>
        <dbReference type="SAM" id="MobiDB-lite"/>
    </source>
</evidence>
<feature type="domain" description="MurNAc-LAA" evidence="3">
    <location>
        <begin position="253"/>
        <end position="400"/>
    </location>
</feature>
<dbReference type="InterPro" id="IPR002508">
    <property type="entry name" value="MurNAc-LAA_cat"/>
</dbReference>
<dbReference type="SMART" id="SM00646">
    <property type="entry name" value="Ami_3"/>
    <property type="match status" value="1"/>
</dbReference>
<feature type="compositionally biased region" description="Polar residues" evidence="2">
    <location>
        <begin position="156"/>
        <end position="167"/>
    </location>
</feature>
<dbReference type="GO" id="GO:0009253">
    <property type="term" value="P:peptidoglycan catabolic process"/>
    <property type="evidence" value="ECO:0007669"/>
    <property type="project" value="InterPro"/>
</dbReference>
<dbReference type="InterPro" id="IPR050695">
    <property type="entry name" value="N-acetylmuramoyl_amidase_3"/>
</dbReference>
<dbReference type="Gene3D" id="3.40.630.40">
    <property type="entry name" value="Zn-dependent exopeptidases"/>
    <property type="match status" value="1"/>
</dbReference>
<dbReference type="SUPFAM" id="SSF53187">
    <property type="entry name" value="Zn-dependent exopeptidases"/>
    <property type="match status" value="1"/>
</dbReference>
<dbReference type="InterPro" id="IPR011990">
    <property type="entry name" value="TPR-like_helical_dom_sf"/>
</dbReference>
<dbReference type="EMBL" id="CASHTH010000999">
    <property type="protein sequence ID" value="CAI8009981.1"/>
    <property type="molecule type" value="Genomic_DNA"/>
</dbReference>